<dbReference type="PANTHER" id="PTHR31636">
    <property type="entry name" value="OSJNBA0084A10.13 PROTEIN-RELATED"/>
    <property type="match status" value="1"/>
</dbReference>
<evidence type="ECO:0000313" key="6">
    <source>
        <dbReference type="RefSeq" id="XP_027077166.1"/>
    </source>
</evidence>
<dbReference type="PROSITE" id="PS50985">
    <property type="entry name" value="GRAS"/>
    <property type="match status" value="1"/>
</dbReference>
<dbReference type="Proteomes" id="UP001652660">
    <property type="component" value="Chromosome 1e"/>
</dbReference>
<evidence type="ECO:0000256" key="2">
    <source>
        <dbReference type="ARBA" id="ARBA00023163"/>
    </source>
</evidence>
<dbReference type="Pfam" id="PF03514">
    <property type="entry name" value="GRAS"/>
    <property type="match status" value="1"/>
</dbReference>
<dbReference type="OrthoDB" id="47276at2759"/>
<keyword evidence="5" id="KW-1185">Reference proteome</keyword>
<dbReference type="GeneID" id="113700933"/>
<reference evidence="6" key="2">
    <citation type="submission" date="2025-08" db="UniProtKB">
        <authorList>
            <consortium name="RefSeq"/>
        </authorList>
    </citation>
    <scope>IDENTIFICATION</scope>
    <source>
        <tissue evidence="6">Leaves</tissue>
    </source>
</reference>
<proteinExistence type="inferred from homology"/>
<feature type="short sequence motif" description="VHIID" evidence="3">
    <location>
        <begin position="473"/>
        <end position="477"/>
    </location>
</feature>
<feature type="region of interest" description="Leucine repeat II (LRII)" evidence="3">
    <location>
        <begin position="523"/>
        <end position="555"/>
    </location>
</feature>
<evidence type="ECO:0000256" key="1">
    <source>
        <dbReference type="ARBA" id="ARBA00023015"/>
    </source>
</evidence>
<dbReference type="AlphaFoldDB" id="A0A6P6TFB3"/>
<dbReference type="InterPro" id="IPR005202">
    <property type="entry name" value="TF_GRAS"/>
</dbReference>
<organism evidence="5 6">
    <name type="scientific">Coffea arabica</name>
    <name type="common">Arabian coffee</name>
    <dbReference type="NCBI Taxonomy" id="13443"/>
    <lineage>
        <taxon>Eukaryota</taxon>
        <taxon>Viridiplantae</taxon>
        <taxon>Streptophyta</taxon>
        <taxon>Embryophyta</taxon>
        <taxon>Tracheophyta</taxon>
        <taxon>Spermatophyta</taxon>
        <taxon>Magnoliopsida</taxon>
        <taxon>eudicotyledons</taxon>
        <taxon>Gunneridae</taxon>
        <taxon>Pentapetalae</taxon>
        <taxon>asterids</taxon>
        <taxon>lamiids</taxon>
        <taxon>Gentianales</taxon>
        <taxon>Rubiaceae</taxon>
        <taxon>Ixoroideae</taxon>
        <taxon>Gardenieae complex</taxon>
        <taxon>Bertiereae - Coffeeae clade</taxon>
        <taxon>Coffeeae</taxon>
        <taxon>Coffea</taxon>
    </lineage>
</organism>
<feature type="region of interest" description="SAW" evidence="3">
    <location>
        <begin position="662"/>
        <end position="737"/>
    </location>
</feature>
<feature type="region of interest" description="Disordered" evidence="4">
    <location>
        <begin position="139"/>
        <end position="201"/>
    </location>
</feature>
<dbReference type="RefSeq" id="XP_027077166.1">
    <property type="nucleotide sequence ID" value="XM_027221365.2"/>
</dbReference>
<reference evidence="5" key="1">
    <citation type="journal article" date="2025" name="Foods">
        <title>Unveiling the Microbial Signatures of Arabica Coffee Cherries: Insights into Ripeness Specific Diversity, Functional Traits, and Implications for Quality and Safety.</title>
        <authorList>
            <consortium name="RefSeq"/>
            <person name="Tenea G.N."/>
            <person name="Cifuentes V."/>
            <person name="Reyes P."/>
            <person name="Cevallos-Vallejos M."/>
        </authorList>
    </citation>
    <scope>NUCLEOTIDE SEQUENCE [LARGE SCALE GENOMIC DNA]</scope>
</reference>
<comment type="similarity">
    <text evidence="3">Belongs to the GRAS family.</text>
</comment>
<feature type="compositionally biased region" description="Low complexity" evidence="4">
    <location>
        <begin position="155"/>
        <end position="165"/>
    </location>
</feature>
<evidence type="ECO:0000256" key="4">
    <source>
        <dbReference type="SAM" id="MobiDB-lite"/>
    </source>
</evidence>
<protein>
    <submittedName>
        <fullName evidence="6">Scarecrow-like protein 14 isoform X1</fullName>
    </submittedName>
</protein>
<gene>
    <name evidence="6" type="primary">LOC113700933</name>
</gene>
<sequence length="739" mass="83632">MDHQFPDVNGSGIDEGNVFSRLKQSNFNFQFQESLDPVNGFGFDGDTVYASLRSEDPSTYSLFYNMSSEFDFLDEYEFYPVLKYINQMLMEENVDEQPSMSHDPLAIQAAEKSFYEILGENYSPSPLETSVAALERNAQTPEGFSESSTKDSRNSSRSSISAAPSPVLDPNEWPAKQHCPLGNSLESSFQTNSIESPPQLKNLTICGDGQVGSLTDKNLVSSFYSDSRTMLQFKKGLEEGNKFLPTGNQLVIDLDKYTFPSEMKNAELVPKGNKDKEEKLNNGLRGRKHQYLDDSDSYIRRSNKQSALYEEDVELSETIERALLYGDVKPSHGFSETLHNDQLLHRSHVGKSQTERQVTDGGPFDLIAMLISCAQFVASDDHSTANEQLKLLRQHASSSGDPHQRLAFIFVNALEARLAGNGHDLHAALTSKPIATSEELKALRVFFCAPFRQIYAFFANKMILEAASNATTLHIVDFGITFGFQWPNLIQRLSNKDGGPPKLRITGINFPQPGLRPAAKIEQTGHRLAKYCKRFNVPFEYQAIATRNWEKITIEELKLKRNEVLAVAFQFDSKNILDELVGNECPRDAILSLIRTMNPDILVTEVLSAQLSGPFFLSRFREALFFFSTIFDVLDNNLPRKDGQRMKFEQEFLGTEIFNIVACEGLARVERCETYKQWQARYKRAGFRQLPLNQDLMKELRSKVKEGYHKDFMFDEDGCWLLQGWKGKVICACSPWVPA</sequence>
<evidence type="ECO:0000256" key="3">
    <source>
        <dbReference type="PROSITE-ProRule" id="PRU01191"/>
    </source>
</evidence>
<name>A0A6P6TFB3_COFAR</name>
<keyword evidence="2" id="KW-0804">Transcription</keyword>
<feature type="region of interest" description="Leucine repeat I (LRI)" evidence="3">
    <location>
        <begin position="364"/>
        <end position="424"/>
    </location>
</feature>
<comment type="caution">
    <text evidence="3">Lacks conserved residue(s) required for the propagation of feature annotation.</text>
</comment>
<evidence type="ECO:0000313" key="5">
    <source>
        <dbReference type="Proteomes" id="UP001652660"/>
    </source>
</evidence>
<accession>A0A6P6TFB3</accession>
<keyword evidence="1" id="KW-0805">Transcription regulation</keyword>
<feature type="compositionally biased region" description="Polar residues" evidence="4">
    <location>
        <begin position="184"/>
        <end position="201"/>
    </location>
</feature>